<dbReference type="InterPro" id="IPR033810">
    <property type="entry name" value="Carboxypeptidase_T"/>
</dbReference>
<comment type="similarity">
    <text evidence="2 14">Belongs to the peptidase M14 family.</text>
</comment>
<dbReference type="PROSITE" id="PS00132">
    <property type="entry name" value="CARBOXYPEPT_ZN_1"/>
    <property type="match status" value="1"/>
</dbReference>
<evidence type="ECO:0000256" key="4">
    <source>
        <dbReference type="ARBA" id="ARBA00022670"/>
    </source>
</evidence>
<keyword evidence="9" id="KW-0482">Metalloprotease</keyword>
<keyword evidence="6 15" id="KW-0732">Signal</keyword>
<evidence type="ECO:0000256" key="13">
    <source>
        <dbReference type="ARBA" id="ARBA00074273"/>
    </source>
</evidence>
<dbReference type="InterPro" id="IPR000834">
    <property type="entry name" value="Peptidase_M14"/>
</dbReference>
<accession>A0A1C5IR73</accession>
<dbReference type="GO" id="GO:0008270">
    <property type="term" value="F:zinc ion binding"/>
    <property type="evidence" value="ECO:0007669"/>
    <property type="project" value="InterPro"/>
</dbReference>
<dbReference type="EMBL" id="LT607751">
    <property type="protein sequence ID" value="SCG60830.1"/>
    <property type="molecule type" value="Genomic_DNA"/>
</dbReference>
<evidence type="ECO:0000256" key="12">
    <source>
        <dbReference type="ARBA" id="ARBA00066554"/>
    </source>
</evidence>
<dbReference type="Pfam" id="PF00246">
    <property type="entry name" value="Peptidase_M14"/>
    <property type="match status" value="1"/>
</dbReference>
<dbReference type="GO" id="GO:0004181">
    <property type="term" value="F:metallocarboxypeptidase activity"/>
    <property type="evidence" value="ECO:0007669"/>
    <property type="project" value="InterPro"/>
</dbReference>
<dbReference type="InterPro" id="IPR008979">
    <property type="entry name" value="Galactose-bd-like_sf"/>
</dbReference>
<dbReference type="PRINTS" id="PR00765">
    <property type="entry name" value="CRBOXYPTASEA"/>
</dbReference>
<evidence type="ECO:0000259" key="16">
    <source>
        <dbReference type="PROSITE" id="PS51829"/>
    </source>
</evidence>
<dbReference type="PROSITE" id="PS00133">
    <property type="entry name" value="CARBOXYPEPT_ZN_2"/>
    <property type="match status" value="1"/>
</dbReference>
<sequence length="652" mass="67994">MPRRIPTLCAALLGGAALLASATAAAGAPVDPGPRAAATADPDAAAPYRVTHLKSQADVDAVARTGAAIDHVEHGELTVSATPAEVRAITRLGLRTVALSTAPEVGTMAFPAADAAYHDHAETIAAVDAIVAAHPTIASKQVIGTSYEGRDIVALKISDNVGADEPEPEVLFTANQHAREHLTVEQALYLADQLTGRYGADARVTRLVDSREFWIIPMVNPDGVEYDIATGTYRSWRKNRQPNSGSTAVGTDLNRNWGYKWGCCGGSSKYPSSDTYRGPSAFSAPETKAVRDFVLGRRIGGVQQIKAAIDFHSYSELVLWPFGYTSAGVVTGMTADQNLMFKTIGQQLAATNGYTAEQASALYVTDGSIDDWLWGDQGIVNFTFELYPTDPTVGFYPPASVIPTETARNREAVLLLSEYADCPYRAIGKAATYCPSPDDFTMAASPSTGTVAAGASVTTTVTTTVSAGSAQQLTLSASGLPAGASAIFFPPTITAGQSATMTVTTAPGTTPASYAVTVTGTGSVVTRSTTYGLDVDGRPGCTASNDTDLTIPELASAASPVTIGGCAGNATATSSVEVHIVHPYIGDLVVSLIAPDGTEYVLHDRAGGGADNIDRTFPVDLSSEVANGTWNLRVSDESFGDSGYLDRWSLSL</sequence>
<dbReference type="Gene3D" id="3.40.630.10">
    <property type="entry name" value="Zn peptidases"/>
    <property type="match status" value="1"/>
</dbReference>
<evidence type="ECO:0000256" key="10">
    <source>
        <dbReference type="ARBA" id="ARBA00050859"/>
    </source>
</evidence>
<dbReference type="FunFam" id="3.40.630.10:FF:000084">
    <property type="entry name" value="Carboxypeptidase B2"/>
    <property type="match status" value="1"/>
</dbReference>
<dbReference type="RefSeq" id="WP_088971675.1">
    <property type="nucleotide sequence ID" value="NZ_JBHLYF010000023.1"/>
</dbReference>
<feature type="chain" id="PRO_5039608682" description="Zinc carboxypeptidase" evidence="15">
    <location>
        <begin position="27"/>
        <end position="652"/>
    </location>
</feature>
<comment type="cofactor">
    <cofactor evidence="1">
        <name>Zn(2+)</name>
        <dbReference type="ChEBI" id="CHEBI:29105"/>
    </cofactor>
</comment>
<feature type="domain" description="P/Homo B" evidence="16">
    <location>
        <begin position="525"/>
        <end position="652"/>
    </location>
</feature>
<dbReference type="SUPFAM" id="SSF53187">
    <property type="entry name" value="Zn-dependent exopeptidases"/>
    <property type="match status" value="1"/>
</dbReference>
<feature type="signal peptide" evidence="15">
    <location>
        <begin position="1"/>
        <end position="26"/>
    </location>
</feature>
<dbReference type="CDD" id="cd03859">
    <property type="entry name" value="M14_CPT"/>
    <property type="match status" value="1"/>
</dbReference>
<reference evidence="18 19" key="1">
    <citation type="submission" date="2016-06" db="EMBL/GenBank/DDBJ databases">
        <authorList>
            <person name="Kjaerup R.B."/>
            <person name="Dalgaard T.S."/>
            <person name="Juul-Madsen H.R."/>
        </authorList>
    </citation>
    <scope>NUCLEOTIDE SEQUENCE [LARGE SCALE GENOMIC DNA]</scope>
    <source>
        <strain evidence="18 19">DSM 45097</strain>
    </source>
</reference>
<dbReference type="InterPro" id="IPR002884">
    <property type="entry name" value="P_dom"/>
</dbReference>
<dbReference type="EC" id="3.4.17.18" evidence="12"/>
<evidence type="ECO:0000256" key="5">
    <source>
        <dbReference type="ARBA" id="ARBA00022723"/>
    </source>
</evidence>
<comment type="catalytic activity">
    <reaction evidence="10">
        <text>Releases a C-terminal residue, which may be hydrophobic or positively charged.</text>
        <dbReference type="EC" id="3.4.17.18"/>
    </reaction>
</comment>
<evidence type="ECO:0000256" key="6">
    <source>
        <dbReference type="ARBA" id="ARBA00022729"/>
    </source>
</evidence>
<dbReference type="Pfam" id="PF01483">
    <property type="entry name" value="P_proprotein"/>
    <property type="match status" value="1"/>
</dbReference>
<dbReference type="PROSITE" id="PS51829">
    <property type="entry name" value="P_HOMO_B"/>
    <property type="match status" value="1"/>
</dbReference>
<evidence type="ECO:0000313" key="18">
    <source>
        <dbReference type="EMBL" id="SCG60830.1"/>
    </source>
</evidence>
<evidence type="ECO:0000313" key="19">
    <source>
        <dbReference type="Proteomes" id="UP000198210"/>
    </source>
</evidence>
<keyword evidence="19" id="KW-1185">Reference proteome</keyword>
<keyword evidence="3" id="KW-0121">Carboxypeptidase</keyword>
<feature type="domain" description="Peptidase M14" evidence="17">
    <location>
        <begin position="116"/>
        <end position="420"/>
    </location>
</feature>
<protein>
    <recommendedName>
        <fullName evidence="13">Zinc carboxypeptidase</fullName>
        <ecNumber evidence="12">3.4.17.18</ecNumber>
    </recommendedName>
</protein>
<feature type="active site" description="Proton donor/acceptor" evidence="14">
    <location>
        <position position="385"/>
    </location>
</feature>
<dbReference type="InterPro" id="IPR057246">
    <property type="entry name" value="CARBOXYPEPT_ZN_1"/>
</dbReference>
<keyword evidence="7" id="KW-0378">Hydrolase</keyword>
<evidence type="ECO:0000256" key="1">
    <source>
        <dbReference type="ARBA" id="ARBA00001947"/>
    </source>
</evidence>
<evidence type="ECO:0000256" key="2">
    <source>
        <dbReference type="ARBA" id="ARBA00005988"/>
    </source>
</evidence>
<keyword evidence="5" id="KW-0479">Metal-binding</keyword>
<dbReference type="GO" id="GO:0004252">
    <property type="term" value="F:serine-type endopeptidase activity"/>
    <property type="evidence" value="ECO:0007669"/>
    <property type="project" value="InterPro"/>
</dbReference>
<dbReference type="GO" id="GO:0005615">
    <property type="term" value="C:extracellular space"/>
    <property type="evidence" value="ECO:0007669"/>
    <property type="project" value="TreeGrafter"/>
</dbReference>
<dbReference type="Proteomes" id="UP000198210">
    <property type="component" value="Chromosome I"/>
</dbReference>
<keyword evidence="4" id="KW-0645">Protease</keyword>
<evidence type="ECO:0000256" key="7">
    <source>
        <dbReference type="ARBA" id="ARBA00022801"/>
    </source>
</evidence>
<evidence type="ECO:0000256" key="3">
    <source>
        <dbReference type="ARBA" id="ARBA00022645"/>
    </source>
</evidence>
<comment type="function">
    <text evidence="11">Carboxypeptidase that possesses the specificities of both mammalian Cpase A and B. Thus shows broad substrate specificity, being able to cleave Cbz-Gly-Leu, Cbz-Gly-Val, Cbz-Gly-Phe, Cbz-Gly-Lys and Bz-Gly-Arg in vitro.</text>
</comment>
<dbReference type="PROSITE" id="PS52035">
    <property type="entry name" value="PEPTIDASE_M14"/>
    <property type="match status" value="1"/>
</dbReference>
<evidence type="ECO:0000256" key="8">
    <source>
        <dbReference type="ARBA" id="ARBA00022833"/>
    </source>
</evidence>
<dbReference type="GO" id="GO:0006508">
    <property type="term" value="P:proteolysis"/>
    <property type="evidence" value="ECO:0007669"/>
    <property type="project" value="UniProtKB-KW"/>
</dbReference>
<evidence type="ECO:0000256" key="11">
    <source>
        <dbReference type="ARBA" id="ARBA00055464"/>
    </source>
</evidence>
<keyword evidence="8" id="KW-0862">Zinc</keyword>
<dbReference type="Gene3D" id="2.60.120.260">
    <property type="entry name" value="Galactose-binding domain-like"/>
    <property type="match status" value="1"/>
</dbReference>
<gene>
    <name evidence="18" type="ORF">GA0074704_3722</name>
</gene>
<dbReference type="InterPro" id="IPR057247">
    <property type="entry name" value="CARBOXYPEPT_ZN_2"/>
</dbReference>
<organism evidence="18 19">
    <name type="scientific">Micromonospora siamensis</name>
    <dbReference type="NCBI Taxonomy" id="299152"/>
    <lineage>
        <taxon>Bacteria</taxon>
        <taxon>Bacillati</taxon>
        <taxon>Actinomycetota</taxon>
        <taxon>Actinomycetes</taxon>
        <taxon>Micromonosporales</taxon>
        <taxon>Micromonosporaceae</taxon>
        <taxon>Micromonospora</taxon>
    </lineage>
</organism>
<evidence type="ECO:0000256" key="9">
    <source>
        <dbReference type="ARBA" id="ARBA00023049"/>
    </source>
</evidence>
<name>A0A1C5IR73_9ACTN</name>
<evidence type="ECO:0000256" key="15">
    <source>
        <dbReference type="SAM" id="SignalP"/>
    </source>
</evidence>
<dbReference type="SUPFAM" id="SSF49785">
    <property type="entry name" value="Galactose-binding domain-like"/>
    <property type="match status" value="1"/>
</dbReference>
<dbReference type="SMART" id="SM00631">
    <property type="entry name" value="Zn_pept"/>
    <property type="match status" value="1"/>
</dbReference>
<dbReference type="AlphaFoldDB" id="A0A1C5IR73"/>
<dbReference type="PANTHER" id="PTHR11705:SF143">
    <property type="entry name" value="SLL0236 PROTEIN"/>
    <property type="match status" value="1"/>
</dbReference>
<evidence type="ECO:0000259" key="17">
    <source>
        <dbReference type="PROSITE" id="PS52035"/>
    </source>
</evidence>
<proteinExistence type="inferred from homology"/>
<dbReference type="PANTHER" id="PTHR11705">
    <property type="entry name" value="PROTEASE FAMILY M14 CARBOXYPEPTIDASE A,B"/>
    <property type="match status" value="1"/>
</dbReference>
<evidence type="ECO:0000256" key="14">
    <source>
        <dbReference type="PROSITE-ProRule" id="PRU01379"/>
    </source>
</evidence>